<organism evidence="2 3">
    <name type="scientific">Glomus cerebriforme</name>
    <dbReference type="NCBI Taxonomy" id="658196"/>
    <lineage>
        <taxon>Eukaryota</taxon>
        <taxon>Fungi</taxon>
        <taxon>Fungi incertae sedis</taxon>
        <taxon>Mucoromycota</taxon>
        <taxon>Glomeromycotina</taxon>
        <taxon>Glomeromycetes</taxon>
        <taxon>Glomerales</taxon>
        <taxon>Glomeraceae</taxon>
        <taxon>Glomus</taxon>
    </lineage>
</organism>
<gene>
    <name evidence="2" type="ORF">C1645_742952</name>
</gene>
<evidence type="ECO:0000313" key="2">
    <source>
        <dbReference type="EMBL" id="RIA83577.1"/>
    </source>
</evidence>
<name>A0A397SHY8_9GLOM</name>
<dbReference type="AlphaFoldDB" id="A0A397SHY8"/>
<dbReference type="EMBL" id="QKYT01000559">
    <property type="protein sequence ID" value="RIA83577.1"/>
    <property type="molecule type" value="Genomic_DNA"/>
</dbReference>
<evidence type="ECO:0000256" key="1">
    <source>
        <dbReference type="SAM" id="MobiDB-lite"/>
    </source>
</evidence>
<proteinExistence type="predicted"/>
<protein>
    <submittedName>
        <fullName evidence="2">Uncharacterized protein</fullName>
    </submittedName>
</protein>
<sequence>MCLRDYIFNIFNESDEIRSFSSHSYNEKIFIMKTNSTKSTKSLEKLKEELVASANITAIKKWIADGEPYEEHDEVLLFKEYHGITEKTGSESVNAERAGRVAHSKSKRAEEQINGGRNCFSEGITNKNSWKDNQNIRQARDVPAPTKGTQARSRIVNHKYSSQDTRSQYISNSIEVSGGHA</sequence>
<reference evidence="2 3" key="1">
    <citation type="submission" date="2018-06" db="EMBL/GenBank/DDBJ databases">
        <title>Comparative genomics reveals the genomic features of Rhizophagus irregularis, R. cerebriforme, R. diaphanum and Gigaspora rosea, and their symbiotic lifestyle signature.</title>
        <authorList>
            <person name="Morin E."/>
            <person name="San Clemente H."/>
            <person name="Chen E.C.H."/>
            <person name="De La Providencia I."/>
            <person name="Hainaut M."/>
            <person name="Kuo A."/>
            <person name="Kohler A."/>
            <person name="Murat C."/>
            <person name="Tang N."/>
            <person name="Roy S."/>
            <person name="Loubradou J."/>
            <person name="Henrissat B."/>
            <person name="Grigoriev I.V."/>
            <person name="Corradi N."/>
            <person name="Roux C."/>
            <person name="Martin F.M."/>
        </authorList>
    </citation>
    <scope>NUCLEOTIDE SEQUENCE [LARGE SCALE GENOMIC DNA]</scope>
    <source>
        <strain evidence="2 3">DAOM 227022</strain>
    </source>
</reference>
<evidence type="ECO:0000313" key="3">
    <source>
        <dbReference type="Proteomes" id="UP000265703"/>
    </source>
</evidence>
<dbReference type="OrthoDB" id="2345243at2759"/>
<comment type="caution">
    <text evidence="2">The sequence shown here is derived from an EMBL/GenBank/DDBJ whole genome shotgun (WGS) entry which is preliminary data.</text>
</comment>
<feature type="compositionally biased region" description="Polar residues" evidence="1">
    <location>
        <begin position="159"/>
        <end position="175"/>
    </location>
</feature>
<dbReference type="Proteomes" id="UP000265703">
    <property type="component" value="Unassembled WGS sequence"/>
</dbReference>
<accession>A0A397SHY8</accession>
<feature type="region of interest" description="Disordered" evidence="1">
    <location>
        <begin position="159"/>
        <end position="181"/>
    </location>
</feature>
<keyword evidence="3" id="KW-1185">Reference proteome</keyword>